<evidence type="ECO:0000313" key="2">
    <source>
        <dbReference type="Proteomes" id="UP000178457"/>
    </source>
</evidence>
<dbReference type="AlphaFoldDB" id="A0A1F5IKH8"/>
<dbReference type="Proteomes" id="UP000178457">
    <property type="component" value="Unassembled WGS sequence"/>
</dbReference>
<reference evidence="1 2" key="1">
    <citation type="journal article" date="2016" name="Nat. Commun.">
        <title>Thousands of microbial genomes shed light on interconnected biogeochemical processes in an aquifer system.</title>
        <authorList>
            <person name="Anantharaman K."/>
            <person name="Brown C.T."/>
            <person name="Hug L.A."/>
            <person name="Sharon I."/>
            <person name="Castelle C.J."/>
            <person name="Probst A.J."/>
            <person name="Thomas B.C."/>
            <person name="Singh A."/>
            <person name="Wilkins M.J."/>
            <person name="Karaoz U."/>
            <person name="Brodie E.L."/>
            <person name="Williams K.H."/>
            <person name="Hubbard S.S."/>
            <person name="Banfield J.F."/>
        </authorList>
    </citation>
    <scope>NUCLEOTIDE SEQUENCE [LARGE SCALE GENOMIC DNA]</scope>
</reference>
<proteinExistence type="predicted"/>
<dbReference type="EMBL" id="MFCL01000011">
    <property type="protein sequence ID" value="OGE16862.1"/>
    <property type="molecule type" value="Genomic_DNA"/>
</dbReference>
<organism evidence="1 2">
    <name type="scientific">Candidatus Daviesbacteria bacterium RIFCSPHIGHO2_01_FULL_36_37</name>
    <dbReference type="NCBI Taxonomy" id="1797758"/>
    <lineage>
        <taxon>Bacteria</taxon>
        <taxon>Candidatus Daviesiibacteriota</taxon>
    </lineage>
</organism>
<name>A0A1F5IKH8_9BACT</name>
<gene>
    <name evidence="1" type="ORF">A2858_03070</name>
</gene>
<evidence type="ECO:0000313" key="1">
    <source>
        <dbReference type="EMBL" id="OGE16862.1"/>
    </source>
</evidence>
<protein>
    <submittedName>
        <fullName evidence="1">Uncharacterized protein</fullName>
    </submittedName>
</protein>
<sequence>MASLGGLVRIPVNPKKQKQREAWHKVVVKVIRLRGGAKVLDQAEKLTEKEWKMYCSGILKSNLTQEKSVIKQNLKQIEATIKDSGGFAEL</sequence>
<accession>A0A1F5IKH8</accession>
<comment type="caution">
    <text evidence="1">The sequence shown here is derived from an EMBL/GenBank/DDBJ whole genome shotgun (WGS) entry which is preliminary data.</text>
</comment>